<dbReference type="RefSeq" id="WP_119628344.1">
    <property type="nucleotide sequence ID" value="NZ_AP017928.1"/>
</dbReference>
<evidence type="ECO:0000313" key="2">
    <source>
        <dbReference type="Proteomes" id="UP000266313"/>
    </source>
</evidence>
<accession>A0A250KNM6</accession>
<keyword evidence="2" id="KW-1185">Reference proteome</keyword>
<dbReference type="EMBL" id="AP017928">
    <property type="protein sequence ID" value="BBA32571.1"/>
    <property type="molecule type" value="Genomic_DNA"/>
</dbReference>
<proteinExistence type="predicted"/>
<dbReference type="KEGG" id="mmai:sS8_0606"/>
<reference evidence="1 2" key="1">
    <citation type="submission" date="2016-12" db="EMBL/GenBank/DDBJ databases">
        <title>Genome sequencing of Methylocaldum marinum.</title>
        <authorList>
            <person name="Takeuchi M."/>
            <person name="Kamagata Y."/>
            <person name="Hiraoka S."/>
            <person name="Oshima K."/>
            <person name="Hattori M."/>
            <person name="Iwasaki W."/>
        </authorList>
    </citation>
    <scope>NUCLEOTIDE SEQUENCE [LARGE SCALE GENOMIC DNA]</scope>
    <source>
        <strain evidence="1 2">S8</strain>
    </source>
</reference>
<dbReference type="Proteomes" id="UP000266313">
    <property type="component" value="Chromosome"/>
</dbReference>
<evidence type="ECO:0000313" key="1">
    <source>
        <dbReference type="EMBL" id="BBA32571.1"/>
    </source>
</evidence>
<sequence>MPETAPYFAIVEQPVTAGDYAREVYQNPESANLAWFFKLNEITRDTYLRPGAVLVLPSAQSQACTAAEVRLAAGLRDPQFWPRGIRGPIEQPEITNRFYELLEYTQTLQTPGGLGAYSYAWGRQIDEVTAILRELQALYRETYAVTGTLGGAAFHRRRQALLNRLDGSLRGWLRRGLVGPDEALIRRRLGLSSKRIVHHWKKAGSADSVPELRSRIAALNRAAKKVKVIGQLGIALDVAWSAAEINRHIEESRPDRNRRIAGEAGRLGGSLVGGFLGGMAGNGVCNLVFGGPTLGTSPLWCAVVVGGVGTLGLGYWGSEQGPRVGEMIYETAESGSSW</sequence>
<dbReference type="AlphaFoldDB" id="A0A250KNM6"/>
<name>A0A250KNM6_9GAMM</name>
<gene>
    <name evidence="1" type="ORF">sS8_0606</name>
</gene>
<organism evidence="1 2">
    <name type="scientific">Methylocaldum marinum</name>
    <dbReference type="NCBI Taxonomy" id="1432792"/>
    <lineage>
        <taxon>Bacteria</taxon>
        <taxon>Pseudomonadati</taxon>
        <taxon>Pseudomonadota</taxon>
        <taxon>Gammaproteobacteria</taxon>
        <taxon>Methylococcales</taxon>
        <taxon>Methylococcaceae</taxon>
        <taxon>Methylocaldum</taxon>
    </lineage>
</organism>
<dbReference type="OrthoDB" id="6352550at2"/>
<protein>
    <submittedName>
        <fullName evidence="1">Uncharacterized protein</fullName>
    </submittedName>
</protein>